<feature type="transmembrane region" description="Helical" evidence="1">
    <location>
        <begin position="72"/>
        <end position="95"/>
    </location>
</feature>
<dbReference type="InterPro" id="IPR043730">
    <property type="entry name" value="DUF5673"/>
</dbReference>
<dbReference type="Pfam" id="PF18923">
    <property type="entry name" value="DUF5673"/>
    <property type="match status" value="1"/>
</dbReference>
<protein>
    <submittedName>
        <fullName evidence="3">DUF5673 domain-containing protein</fullName>
    </submittedName>
</protein>
<organism evidence="3 4">
    <name type="scientific">Amedibacillus dolichus</name>
    <dbReference type="NCBI Taxonomy" id="31971"/>
    <lineage>
        <taxon>Bacteria</taxon>
        <taxon>Bacillati</taxon>
        <taxon>Bacillota</taxon>
        <taxon>Erysipelotrichia</taxon>
        <taxon>Erysipelotrichales</taxon>
        <taxon>Erysipelotrichaceae</taxon>
        <taxon>Amedibacillus</taxon>
    </lineage>
</organism>
<feature type="transmembrane region" description="Helical" evidence="1">
    <location>
        <begin position="6"/>
        <end position="27"/>
    </location>
</feature>
<dbReference type="RefSeq" id="WP_289606752.1">
    <property type="nucleotide sequence ID" value="NZ_JAUDCG010000004.1"/>
</dbReference>
<accession>A0ABT7U9H0</accession>
<evidence type="ECO:0000313" key="4">
    <source>
        <dbReference type="Proteomes" id="UP001529340"/>
    </source>
</evidence>
<evidence type="ECO:0000313" key="3">
    <source>
        <dbReference type="EMBL" id="MDM8156281.1"/>
    </source>
</evidence>
<feature type="domain" description="DUF5673" evidence="2">
    <location>
        <begin position="86"/>
        <end position="148"/>
    </location>
</feature>
<evidence type="ECO:0000259" key="2">
    <source>
        <dbReference type="Pfam" id="PF18923"/>
    </source>
</evidence>
<name>A0ABT7U9H0_9FIRM</name>
<feature type="transmembrane region" description="Helical" evidence="1">
    <location>
        <begin position="42"/>
        <end position="60"/>
    </location>
</feature>
<gene>
    <name evidence="3" type="ORF">QUV96_01360</name>
</gene>
<keyword evidence="1" id="KW-1133">Transmembrane helix</keyword>
<sequence length="155" mass="17665">MESFSTALLLLIAISVVLLVYVIYIFFDQRSNLRFASPKSKWAPLIALVLIVIGFGNYFYNGQRTEDLGAAFVLVIFALMMAIGRSGIGESGLYIEGIKMSWKQINKASVKNEKGKVVLTYTRKKAQRTLELVDTTVEEVEEYLRKKRRIYHFGK</sequence>
<reference evidence="3" key="2">
    <citation type="submission" date="2023-06" db="EMBL/GenBank/DDBJ databases">
        <authorList>
            <person name="Zeman M."/>
            <person name="Kubasova T."/>
            <person name="Jahodarova E."/>
            <person name="Nykrynova M."/>
            <person name="Rychlik I."/>
        </authorList>
    </citation>
    <scope>NUCLEOTIDE SEQUENCE</scope>
    <source>
        <strain evidence="3">ET39</strain>
    </source>
</reference>
<dbReference type="EMBL" id="JAUDCG010000004">
    <property type="protein sequence ID" value="MDM8156281.1"/>
    <property type="molecule type" value="Genomic_DNA"/>
</dbReference>
<keyword evidence="1" id="KW-0472">Membrane</keyword>
<evidence type="ECO:0000256" key="1">
    <source>
        <dbReference type="SAM" id="Phobius"/>
    </source>
</evidence>
<reference evidence="3" key="1">
    <citation type="submission" date="2023-06" db="EMBL/GenBank/DDBJ databases">
        <title>Identification and characterization of horizontal gene transfer across gut microbiota members of farm animals based on homology search.</title>
        <authorList>
            <person name="Schwarzerova J."/>
            <person name="Nykrynova M."/>
            <person name="Jureckova K."/>
            <person name="Cejkova D."/>
            <person name="Rychlik I."/>
        </authorList>
    </citation>
    <scope>NUCLEOTIDE SEQUENCE</scope>
    <source>
        <strain evidence="3">ET39</strain>
    </source>
</reference>
<keyword evidence="4" id="KW-1185">Reference proteome</keyword>
<keyword evidence="1" id="KW-0812">Transmembrane</keyword>
<proteinExistence type="predicted"/>
<comment type="caution">
    <text evidence="3">The sequence shown here is derived from an EMBL/GenBank/DDBJ whole genome shotgun (WGS) entry which is preliminary data.</text>
</comment>
<dbReference type="Proteomes" id="UP001529340">
    <property type="component" value="Unassembled WGS sequence"/>
</dbReference>